<dbReference type="Pfam" id="PF12706">
    <property type="entry name" value="Lactamase_B_2"/>
    <property type="match status" value="1"/>
</dbReference>
<dbReference type="EMBL" id="CP008941">
    <property type="protein sequence ID" value="AIK95749.1"/>
    <property type="molecule type" value="Genomic_DNA"/>
</dbReference>
<evidence type="ECO:0000259" key="1">
    <source>
        <dbReference type="SMART" id="SM00849"/>
    </source>
</evidence>
<dbReference type="InterPro" id="IPR001279">
    <property type="entry name" value="Metallo-B-lactamas"/>
</dbReference>
<evidence type="ECO:0000313" key="3">
    <source>
        <dbReference type="Proteomes" id="UP000028926"/>
    </source>
</evidence>
<dbReference type="InterPro" id="IPR036866">
    <property type="entry name" value="RibonucZ/Hydroxyglut_hydro"/>
</dbReference>
<reference evidence="2 3" key="1">
    <citation type="submission" date="2014-07" db="EMBL/GenBank/DDBJ databases">
        <title>Comparative genomic insights into amoeba endosymbionts belonging to the families of Holosporaceae and Candidatus Midichloriaceae within Rickettsiales.</title>
        <authorList>
            <person name="Wang Z."/>
            <person name="Wu M."/>
        </authorList>
    </citation>
    <scope>NUCLEOTIDE SEQUENCE [LARGE SCALE GENOMIC DNA]</scope>
    <source>
        <strain evidence="2">PRA3</strain>
    </source>
</reference>
<dbReference type="RefSeq" id="WP_038463139.1">
    <property type="nucleotide sequence ID" value="NZ_CP008941.1"/>
</dbReference>
<dbReference type="eggNOG" id="COG1235">
    <property type="taxonomic scope" value="Bacteria"/>
</dbReference>
<gene>
    <name evidence="2" type="ORF">ID47_01855</name>
</gene>
<dbReference type="Proteomes" id="UP000028926">
    <property type="component" value="Chromosome"/>
</dbReference>
<dbReference type="AlphaFoldDB" id="A0A077AUP2"/>
<dbReference type="STRING" id="91604.ID47_01855"/>
<dbReference type="PANTHER" id="PTHR42663">
    <property type="entry name" value="HYDROLASE C777.06C-RELATED-RELATED"/>
    <property type="match status" value="1"/>
</dbReference>
<proteinExistence type="predicted"/>
<dbReference type="SMART" id="SM00849">
    <property type="entry name" value="Lactamase_B"/>
    <property type="match status" value="1"/>
</dbReference>
<name>A0A077AUP2_9PROT</name>
<feature type="domain" description="Metallo-beta-lactamase" evidence="1">
    <location>
        <begin position="34"/>
        <end position="224"/>
    </location>
</feature>
<evidence type="ECO:0000313" key="2">
    <source>
        <dbReference type="EMBL" id="AIK95749.1"/>
    </source>
</evidence>
<dbReference type="Gene3D" id="3.60.15.10">
    <property type="entry name" value="Ribonuclease Z/Hydroxyacylglutathione hydrolase-like"/>
    <property type="match status" value="1"/>
</dbReference>
<dbReference type="HOGENOM" id="CLU_044538_2_1_5"/>
<dbReference type="OrthoDB" id="9781189at2"/>
<protein>
    <recommendedName>
        <fullName evidence="1">Metallo-beta-lactamase domain-containing protein</fullName>
    </recommendedName>
</protein>
<dbReference type="PANTHER" id="PTHR42663:SF6">
    <property type="entry name" value="HYDROLASE C777.06C-RELATED"/>
    <property type="match status" value="1"/>
</dbReference>
<organism evidence="2 3">
    <name type="scientific">Candidatus Odyssella acanthamoebae</name>
    <dbReference type="NCBI Taxonomy" id="91604"/>
    <lineage>
        <taxon>Bacteria</taxon>
        <taxon>Pseudomonadati</taxon>
        <taxon>Pseudomonadota</taxon>
        <taxon>Alphaproteobacteria</taxon>
        <taxon>Holosporales</taxon>
        <taxon>Candidatus Paracaedibacteraceae</taxon>
        <taxon>Candidatus Odyssella</taxon>
    </lineage>
</organism>
<accession>A0A077AUP2</accession>
<dbReference type="SUPFAM" id="SSF56281">
    <property type="entry name" value="Metallo-hydrolase/oxidoreductase"/>
    <property type="match status" value="1"/>
</dbReference>
<dbReference type="CDD" id="cd16279">
    <property type="entry name" value="metallo-hydrolase-like_MBL-fold"/>
    <property type="match status" value="1"/>
</dbReference>
<dbReference type="KEGG" id="paca:ID47_01855"/>
<keyword evidence="3" id="KW-1185">Reference proteome</keyword>
<sequence>MKITILGSGSSGGVPLITGDWGDSDRTNPKNHRKRASIHIEINGVNIVVDTGADFRQQVLEYPISKLDAVLYTHSHADHIFGLDELRHFHLKQKQPVPIYADSKTLESLRQTFTYAFNAPEFGPYQAFIKPHVFANNTFKVCGIDILPIKLDHTVMTSWGFRIGDFAYCTDFKRIEPLELQKLKGLDVFIVDCLMFDDHLTHVKFDETIQIIEELKPRRAIFTHMNQCMDYEVALSRCPEGVEPGYDGMIISSHT</sequence>